<evidence type="ECO:0000313" key="18">
    <source>
        <dbReference type="Proteomes" id="UP000752292"/>
    </source>
</evidence>
<dbReference type="AlphaFoldDB" id="A0A932ZTT3"/>
<evidence type="ECO:0000256" key="4">
    <source>
        <dbReference type="ARBA" id="ARBA00013035"/>
    </source>
</evidence>
<protein>
    <recommendedName>
        <fullName evidence="5">Probable periplasmic serine endoprotease DegP-like</fullName>
        <ecNumber evidence="4">3.4.21.107</ecNumber>
    </recommendedName>
    <alternativeName>
        <fullName evidence="13">Protease Do</fullName>
    </alternativeName>
</protein>
<keyword evidence="8" id="KW-0677">Repeat</keyword>
<dbReference type="Pfam" id="PF00595">
    <property type="entry name" value="PDZ"/>
    <property type="match status" value="1"/>
</dbReference>
<evidence type="ECO:0000256" key="7">
    <source>
        <dbReference type="ARBA" id="ARBA00022729"/>
    </source>
</evidence>
<evidence type="ECO:0000256" key="10">
    <source>
        <dbReference type="ARBA" id="ARBA00022801"/>
    </source>
</evidence>
<sequence>MPRTLHVSSARRAANRLGWLCVLALAGFLLSVPLGTGAFGASPQALPSLADLAERLRPSVVNISAETVVQAQGGGVPGMPGDPWSEMFRRFFEGQPFPFPESVPQAPPAEQRTSSLGSGLIVDKEGFILTNNHVIERATGITVVFDDRKRRKATVVGRDALTDLALLKVEKKPGDTFVPVRLGDSDKLRVGDWVMAIGNPFGLSHTVTAGIVSAKGRVIGAGRFDDFIQTDASINPGNSGGPLFNLEGEVIGINTAIFSRAGGNIGIGFAIPANMAKTIIPQLRRGSVVRGFLGVSIQSLSETMAKGLGLKDARGAIVASVVDDSPAAKAGIRRGDVIVALDGKKIEKARDLSRTAAGLKPGAAVKVELLRAGKPVSATLTVGRMPDEEEMIARAPTRENLASQLGVQVQDLTPDIARQVGARARTGVVVSTVAPGSPAAQVGLQRGDVIIEVNQKRVRNVNEMIAALNKGKGTGNLFFVERKGSTFYMAIESQG</sequence>
<dbReference type="NCBIfam" id="TIGR02037">
    <property type="entry name" value="degP_htrA_DO"/>
    <property type="match status" value="1"/>
</dbReference>
<feature type="binding site" evidence="15">
    <location>
        <begin position="237"/>
        <end position="239"/>
    </location>
    <ligand>
        <name>substrate</name>
    </ligand>
</feature>
<accession>A0A932ZTT3</accession>
<evidence type="ECO:0000256" key="15">
    <source>
        <dbReference type="PIRSR" id="PIRSR611782-2"/>
    </source>
</evidence>
<evidence type="ECO:0000256" key="8">
    <source>
        <dbReference type="ARBA" id="ARBA00022737"/>
    </source>
</evidence>
<feature type="binding site" evidence="15">
    <location>
        <position position="66"/>
    </location>
    <ligand>
        <name>substrate</name>
    </ligand>
</feature>
<dbReference type="Pfam" id="PF13365">
    <property type="entry name" value="Trypsin_2"/>
    <property type="match status" value="1"/>
</dbReference>
<organism evidence="17 18">
    <name type="scientific">Tectimicrobiota bacterium</name>
    <dbReference type="NCBI Taxonomy" id="2528274"/>
    <lineage>
        <taxon>Bacteria</taxon>
        <taxon>Pseudomonadati</taxon>
        <taxon>Nitrospinota/Tectimicrobiota group</taxon>
        <taxon>Candidatus Tectimicrobiota</taxon>
    </lineage>
</organism>
<feature type="active site" description="Charge relay system" evidence="14">
    <location>
        <position position="163"/>
    </location>
</feature>
<dbReference type="EMBL" id="JACQRX010000260">
    <property type="protein sequence ID" value="MBI4251982.1"/>
    <property type="molecule type" value="Genomic_DNA"/>
</dbReference>
<comment type="caution">
    <text evidence="17">The sequence shown here is derived from an EMBL/GenBank/DDBJ whole genome shotgun (WGS) entry which is preliminary data.</text>
</comment>
<dbReference type="InterPro" id="IPR001940">
    <property type="entry name" value="Peptidase_S1C"/>
</dbReference>
<dbReference type="GO" id="GO:0004252">
    <property type="term" value="F:serine-type endopeptidase activity"/>
    <property type="evidence" value="ECO:0007669"/>
    <property type="project" value="InterPro"/>
</dbReference>
<evidence type="ECO:0000256" key="14">
    <source>
        <dbReference type="PIRSR" id="PIRSR611782-1"/>
    </source>
</evidence>
<feature type="binding site" evidence="15">
    <location>
        <position position="133"/>
    </location>
    <ligand>
        <name>substrate</name>
    </ligand>
</feature>
<evidence type="ECO:0000256" key="12">
    <source>
        <dbReference type="ARBA" id="ARBA00023016"/>
    </source>
</evidence>
<evidence type="ECO:0000256" key="5">
    <source>
        <dbReference type="ARBA" id="ARBA00013958"/>
    </source>
</evidence>
<dbReference type="FunFam" id="2.40.10.10:FF:000001">
    <property type="entry name" value="Periplasmic serine protease DegS"/>
    <property type="match status" value="1"/>
</dbReference>
<evidence type="ECO:0000256" key="13">
    <source>
        <dbReference type="ARBA" id="ARBA00032850"/>
    </source>
</evidence>
<dbReference type="InterPro" id="IPR011782">
    <property type="entry name" value="Pept_S1C_Do"/>
</dbReference>
<reference evidence="17" key="1">
    <citation type="submission" date="2020-07" db="EMBL/GenBank/DDBJ databases">
        <title>Huge and variable diversity of episymbiotic CPR bacteria and DPANN archaea in groundwater ecosystems.</title>
        <authorList>
            <person name="He C.Y."/>
            <person name="Keren R."/>
            <person name="Whittaker M."/>
            <person name="Farag I.F."/>
            <person name="Doudna J."/>
            <person name="Cate J.H.D."/>
            <person name="Banfield J.F."/>
        </authorList>
    </citation>
    <scope>NUCLEOTIDE SEQUENCE</scope>
    <source>
        <strain evidence="17">NC_groundwater_1370_Ag_S-0.2um_69_93</strain>
    </source>
</reference>
<dbReference type="Proteomes" id="UP000752292">
    <property type="component" value="Unassembled WGS sequence"/>
</dbReference>
<dbReference type="PROSITE" id="PS50106">
    <property type="entry name" value="PDZ"/>
    <property type="match status" value="2"/>
</dbReference>
<proteinExistence type="inferred from homology"/>
<keyword evidence="7" id="KW-0732">Signal</keyword>
<feature type="domain" description="PDZ" evidence="16">
    <location>
        <begin position="277"/>
        <end position="347"/>
    </location>
</feature>
<evidence type="ECO:0000256" key="11">
    <source>
        <dbReference type="ARBA" id="ARBA00022825"/>
    </source>
</evidence>
<dbReference type="InterPro" id="IPR009003">
    <property type="entry name" value="Peptidase_S1_PA"/>
</dbReference>
<evidence type="ECO:0000256" key="9">
    <source>
        <dbReference type="ARBA" id="ARBA00022764"/>
    </source>
</evidence>
<comment type="catalytic activity">
    <reaction evidence="1">
        <text>Acts on substrates that are at least partially unfolded. The cleavage site P1 residue is normally between a pair of hydrophobic residues, such as Val-|-Val.</text>
        <dbReference type="EC" id="3.4.21.107"/>
    </reaction>
</comment>
<dbReference type="CDD" id="cd10839">
    <property type="entry name" value="cpPDZ1_DegP-like"/>
    <property type="match status" value="1"/>
</dbReference>
<dbReference type="GO" id="GO:0042597">
    <property type="term" value="C:periplasmic space"/>
    <property type="evidence" value="ECO:0007669"/>
    <property type="project" value="UniProtKB-SubCell"/>
</dbReference>
<evidence type="ECO:0000256" key="3">
    <source>
        <dbReference type="ARBA" id="ARBA00010541"/>
    </source>
</evidence>
<keyword evidence="6" id="KW-0645">Protease</keyword>
<dbReference type="PRINTS" id="PR00834">
    <property type="entry name" value="PROTEASES2C"/>
</dbReference>
<dbReference type="Pfam" id="PF13180">
    <property type="entry name" value="PDZ_2"/>
    <property type="match status" value="1"/>
</dbReference>
<evidence type="ECO:0000313" key="17">
    <source>
        <dbReference type="EMBL" id="MBI4251982.1"/>
    </source>
</evidence>
<dbReference type="SMART" id="SM00228">
    <property type="entry name" value="PDZ"/>
    <property type="match status" value="2"/>
</dbReference>
<dbReference type="InterPro" id="IPR036034">
    <property type="entry name" value="PDZ_sf"/>
</dbReference>
<dbReference type="Gene3D" id="2.30.42.10">
    <property type="match status" value="2"/>
</dbReference>
<feature type="binding site" evidence="15">
    <location>
        <position position="163"/>
    </location>
    <ligand>
        <name>substrate</name>
    </ligand>
</feature>
<dbReference type="SUPFAM" id="SSF50494">
    <property type="entry name" value="Trypsin-like serine proteases"/>
    <property type="match status" value="1"/>
</dbReference>
<dbReference type="PANTHER" id="PTHR22939">
    <property type="entry name" value="SERINE PROTEASE FAMILY S1C HTRA-RELATED"/>
    <property type="match status" value="1"/>
</dbReference>
<feature type="active site" description="Charge relay system" evidence="14">
    <location>
        <position position="133"/>
    </location>
</feature>
<feature type="active site" description="Charge relay system" evidence="14">
    <location>
        <position position="239"/>
    </location>
</feature>
<gene>
    <name evidence="17" type="ORF">HY618_05930</name>
</gene>
<evidence type="ECO:0000259" key="16">
    <source>
        <dbReference type="PROSITE" id="PS50106"/>
    </source>
</evidence>
<keyword evidence="12" id="KW-0346">Stress response</keyword>
<evidence type="ECO:0000256" key="1">
    <source>
        <dbReference type="ARBA" id="ARBA00001772"/>
    </source>
</evidence>
<evidence type="ECO:0000256" key="2">
    <source>
        <dbReference type="ARBA" id="ARBA00004418"/>
    </source>
</evidence>
<feature type="domain" description="PDZ" evidence="16">
    <location>
        <begin position="391"/>
        <end position="462"/>
    </location>
</feature>
<dbReference type="SUPFAM" id="SSF50156">
    <property type="entry name" value="PDZ domain-like"/>
    <property type="match status" value="2"/>
</dbReference>
<name>A0A932ZTT3_UNCTE</name>
<comment type="subcellular location">
    <subcellularLocation>
        <location evidence="2">Periplasm</location>
    </subcellularLocation>
</comment>
<dbReference type="Gene3D" id="2.40.10.120">
    <property type="match status" value="1"/>
</dbReference>
<keyword evidence="9" id="KW-0574">Periplasm</keyword>
<dbReference type="GO" id="GO:0006508">
    <property type="term" value="P:proteolysis"/>
    <property type="evidence" value="ECO:0007669"/>
    <property type="project" value="UniProtKB-KW"/>
</dbReference>
<dbReference type="InterPro" id="IPR001478">
    <property type="entry name" value="PDZ"/>
</dbReference>
<dbReference type="PANTHER" id="PTHR22939:SF130">
    <property type="entry name" value="PERIPLASMIC SERINE ENDOPROTEASE DEGP-LIKE-RELATED"/>
    <property type="match status" value="1"/>
</dbReference>
<dbReference type="EC" id="3.4.21.107" evidence="4"/>
<keyword evidence="11" id="KW-0720">Serine protease</keyword>
<dbReference type="FunFam" id="2.40.10.120:FF:000007">
    <property type="entry name" value="Periplasmic serine endoprotease DegP-like"/>
    <property type="match status" value="1"/>
</dbReference>
<comment type="similarity">
    <text evidence="3">Belongs to the peptidase S1C family.</text>
</comment>
<evidence type="ECO:0000256" key="6">
    <source>
        <dbReference type="ARBA" id="ARBA00022670"/>
    </source>
</evidence>
<keyword evidence="10" id="KW-0378">Hydrolase</keyword>